<reference evidence="3" key="1">
    <citation type="submission" date="2016-03" db="EMBL/GenBank/DDBJ databases">
        <authorList>
            <person name="Guldener U."/>
        </authorList>
    </citation>
    <scope>NUCLEOTIDE SEQUENCE [LARGE SCALE GENOMIC DNA]</scope>
</reference>
<evidence type="ECO:0000256" key="1">
    <source>
        <dbReference type="SAM" id="MobiDB-lite"/>
    </source>
</evidence>
<evidence type="ECO:0000313" key="3">
    <source>
        <dbReference type="Proteomes" id="UP000177625"/>
    </source>
</evidence>
<feature type="region of interest" description="Disordered" evidence="1">
    <location>
        <begin position="34"/>
        <end position="67"/>
    </location>
</feature>
<evidence type="ECO:0000313" key="2">
    <source>
        <dbReference type="EMBL" id="CZT41015.1"/>
    </source>
</evidence>
<dbReference type="EMBL" id="FJVC01000013">
    <property type="protein sequence ID" value="CZT41015.1"/>
    <property type="molecule type" value="Genomic_DNA"/>
</dbReference>
<sequence>MFAPHEICKIWATELDRKFDITVSCESPVANTDVARMPARDHERPSTYDQSSAATVDEASDELLFPW</sequence>
<protein>
    <submittedName>
        <fullName evidence="2">Uncharacterized protein</fullName>
    </submittedName>
</protein>
<organism evidence="2 3">
    <name type="scientific">Rhynchosporium secalis</name>
    <name type="common">Barley scald fungus</name>
    <dbReference type="NCBI Taxonomy" id="38038"/>
    <lineage>
        <taxon>Eukaryota</taxon>
        <taxon>Fungi</taxon>
        <taxon>Dikarya</taxon>
        <taxon>Ascomycota</taxon>
        <taxon>Pezizomycotina</taxon>
        <taxon>Leotiomycetes</taxon>
        <taxon>Helotiales</taxon>
        <taxon>Ploettnerulaceae</taxon>
        <taxon>Rhynchosporium</taxon>
    </lineage>
</organism>
<dbReference type="AlphaFoldDB" id="A0A1E1LXK9"/>
<proteinExistence type="predicted"/>
<keyword evidence="3" id="KW-1185">Reference proteome</keyword>
<accession>A0A1E1LXK9</accession>
<name>A0A1E1LXK9_RHYSE</name>
<dbReference type="Proteomes" id="UP000177625">
    <property type="component" value="Unassembled WGS sequence"/>
</dbReference>
<gene>
    <name evidence="2" type="ORF">RSE6_00694</name>
</gene>